<comment type="caution">
    <text evidence="2">The sequence shown here is derived from an EMBL/GenBank/DDBJ whole genome shotgun (WGS) entry which is preliminary data.</text>
</comment>
<feature type="region of interest" description="Disordered" evidence="1">
    <location>
        <begin position="1"/>
        <end position="27"/>
    </location>
</feature>
<dbReference type="AlphaFoldDB" id="A0A246I510"/>
<dbReference type="Proteomes" id="UP000197090">
    <property type="component" value="Unassembled WGS sequence"/>
</dbReference>
<dbReference type="RefSeq" id="WP_088497198.1">
    <property type="nucleotide sequence ID" value="NZ_NIVX01000079.1"/>
</dbReference>
<dbReference type="EMBL" id="NIVX01000079">
    <property type="protein sequence ID" value="OWQ73430.1"/>
    <property type="molecule type" value="Genomic_DNA"/>
</dbReference>
<name>A0A246I510_STEMA</name>
<feature type="region of interest" description="Disordered" evidence="1">
    <location>
        <begin position="690"/>
        <end position="718"/>
    </location>
</feature>
<sequence>MAGPLPWEEYQQLQAKPAPRAPQVAEDAGPWTEYQDIPTLGTVQALPPDFSEVTGSVSSTADGRQADGWKAGIPRDLAFGARSVLQGVGSLLGAVGGDALGALETKITGRPVASFRDNAATLGDALGLPKAQTSGDRVLGDVGEALTGTGLTLGAGGALGASRALAPTLTRAAPAPQLAPTLGERAAEVLTAQPILQTASAATGAGASSLARESGAGALGQTVAGVLGGLAPASITAGAPAALRGAFRGGEANRQALGDAIRDFDVLGATPSVGQGTGSWARQGVESVLSGTPTSGGVMRRFAEAQNEQIGSGLADVSNQLARNISGERAGRAIERGVQTFSKNTNAMRKALYWQADQHIPSDTPIGVSNTQRALADLTTPIAGAEATTGAQISPKIQQMADNLTQDVAAAQQAGLAGIPYEAVKRIRSQIGEELSDFSLSTDRPTAQLKRLYGSLSQDLEAAAQAQGPSAVAAVRRANNYFKASADRLETLERVVDKNGGPEKVFQAAMSGTKDGATTLRAVMRSLPEDGQKAVSAAVIKRMGLANSGAQNAAGDAFSPNTFLKNWSDLSPEARRTLFGRYGTSFSEDMDKIARVADRIKTGSEVYRNPSGTVNRGAALAYPATIGGLLITGQLGAAGLAVGGGAAANSLARAMTNSTFVRWLAKSTDIPVGALPAQINVLKRMASEGGDESVSDVADQLSAWSEGSAEQPDQQADD</sequence>
<protein>
    <submittedName>
        <fullName evidence="2">Uncharacterized protein</fullName>
    </submittedName>
</protein>
<proteinExistence type="predicted"/>
<gene>
    <name evidence="2" type="ORF">CEE63_12350</name>
</gene>
<evidence type="ECO:0000256" key="1">
    <source>
        <dbReference type="SAM" id="MobiDB-lite"/>
    </source>
</evidence>
<reference evidence="2 3" key="1">
    <citation type="submission" date="2017-06" db="EMBL/GenBank/DDBJ databases">
        <authorList>
            <person name="Kim H.J."/>
            <person name="Triplett B.A."/>
        </authorList>
    </citation>
    <scope>NUCLEOTIDE SEQUENCE [LARGE SCALE GENOMIC DNA]</scope>
    <source>
        <strain evidence="2 3">594</strain>
    </source>
</reference>
<accession>A0A246I510</accession>
<evidence type="ECO:0000313" key="3">
    <source>
        <dbReference type="Proteomes" id="UP000197090"/>
    </source>
</evidence>
<organism evidence="2 3">
    <name type="scientific">Stenotrophomonas maltophilia</name>
    <name type="common">Pseudomonas maltophilia</name>
    <name type="synonym">Xanthomonas maltophilia</name>
    <dbReference type="NCBI Taxonomy" id="40324"/>
    <lineage>
        <taxon>Bacteria</taxon>
        <taxon>Pseudomonadati</taxon>
        <taxon>Pseudomonadota</taxon>
        <taxon>Gammaproteobacteria</taxon>
        <taxon>Lysobacterales</taxon>
        <taxon>Lysobacteraceae</taxon>
        <taxon>Stenotrophomonas</taxon>
        <taxon>Stenotrophomonas maltophilia group</taxon>
    </lineage>
</organism>
<evidence type="ECO:0000313" key="2">
    <source>
        <dbReference type="EMBL" id="OWQ73430.1"/>
    </source>
</evidence>